<evidence type="ECO:0000313" key="2">
    <source>
        <dbReference type="Proteomes" id="UP000289216"/>
    </source>
</evidence>
<protein>
    <recommendedName>
        <fullName evidence="3">HD domain-containing protein</fullName>
    </recommendedName>
</protein>
<comment type="caution">
    <text evidence="1">The sequence shown here is derived from an EMBL/GenBank/DDBJ whole genome shotgun (WGS) entry which is preliminary data.</text>
</comment>
<gene>
    <name evidence="1" type="ORF">EPT53_08005</name>
</gene>
<evidence type="ECO:0000313" key="1">
    <source>
        <dbReference type="EMBL" id="RXZ68947.1"/>
    </source>
</evidence>
<proteinExistence type="predicted"/>
<dbReference type="EMBL" id="SBAP01000020">
    <property type="protein sequence ID" value="RXZ68947.1"/>
    <property type="molecule type" value="Genomic_DNA"/>
</dbReference>
<organism evidence="1 2">
    <name type="scientific">Fusobacterium necrophorum</name>
    <dbReference type="NCBI Taxonomy" id="859"/>
    <lineage>
        <taxon>Bacteria</taxon>
        <taxon>Fusobacteriati</taxon>
        <taxon>Fusobacteriota</taxon>
        <taxon>Fusobacteriia</taxon>
        <taxon>Fusobacteriales</taxon>
        <taxon>Fusobacteriaceae</taxon>
        <taxon>Fusobacterium</taxon>
    </lineage>
</organism>
<dbReference type="AlphaFoldDB" id="A0A4Q2KVQ0"/>
<sequence>MILARLRQAYIYFFVSWNQKKEEEVRNFLSKEEFLIFQSMTNYDKNHSYFLWKKIRKSVLKNFMIYHKLALLHDCGKEGKGFIARCSTVLLGRERTGDTHSEIAYRKLQNINLELAELCRQHHQLPETWQMKIFQSLDDE</sequence>
<dbReference type="Proteomes" id="UP000289216">
    <property type="component" value="Unassembled WGS sequence"/>
</dbReference>
<name>A0A4Q2KVQ0_9FUSO</name>
<reference evidence="1 2" key="1">
    <citation type="submission" date="2019-01" db="EMBL/GenBank/DDBJ databases">
        <title>Fusobacterium necrophorum Isolated From the Uterus of Dairy Cows.</title>
        <authorList>
            <person name="Francis A.M."/>
        </authorList>
    </citation>
    <scope>NUCLEOTIDE SEQUENCE [LARGE SCALE GENOMIC DNA]</scope>
    <source>
        <strain evidence="1 2">KG35</strain>
    </source>
</reference>
<accession>A0A4Q2KVQ0</accession>
<dbReference type="RefSeq" id="WP_129491405.1">
    <property type="nucleotide sequence ID" value="NZ_SBAP01000020.1"/>
</dbReference>
<evidence type="ECO:0008006" key="3">
    <source>
        <dbReference type="Google" id="ProtNLM"/>
    </source>
</evidence>